<organism evidence="4 5">
    <name type="scientific">Thermoproteota archaeon</name>
    <dbReference type="NCBI Taxonomy" id="2056631"/>
    <lineage>
        <taxon>Archaea</taxon>
        <taxon>Thermoproteota</taxon>
    </lineage>
</organism>
<name>A0A497EYA9_9CREN</name>
<keyword evidence="2" id="KW-0808">Transferase</keyword>
<sequence length="115" mass="13545">RSLVEETLRRVRKEKLEEQVQIIHDDMFKVNLSDATVVTSYQLKSINMALKPMLEDQLKPGTRVIAIDFPIQGWKPVFVEKVKGGWHNKRYYTIYVYVIKPHIAKRPMLGFEVMK</sequence>
<gene>
    <name evidence="4" type="ORF">DRJ33_04280</name>
</gene>
<dbReference type="EMBL" id="QMQX01000062">
    <property type="protein sequence ID" value="RLE52205.1"/>
    <property type="molecule type" value="Genomic_DNA"/>
</dbReference>
<keyword evidence="3" id="KW-0949">S-adenosyl-L-methionine</keyword>
<dbReference type="PANTHER" id="PTHR13610">
    <property type="entry name" value="METHYLTRANSFERASE DOMAIN-CONTAINING PROTEIN"/>
    <property type="match status" value="1"/>
</dbReference>
<accession>A0A497EYA9</accession>
<dbReference type="Proteomes" id="UP000272051">
    <property type="component" value="Unassembled WGS sequence"/>
</dbReference>
<keyword evidence="1 4" id="KW-0489">Methyltransferase</keyword>
<feature type="non-terminal residue" evidence="4">
    <location>
        <position position="1"/>
    </location>
</feature>
<dbReference type="InterPro" id="IPR026170">
    <property type="entry name" value="FAM173A/B"/>
</dbReference>
<protein>
    <submittedName>
        <fullName evidence="4">RNA methyltransferase</fullName>
    </submittedName>
</protein>
<evidence type="ECO:0000256" key="3">
    <source>
        <dbReference type="ARBA" id="ARBA00022691"/>
    </source>
</evidence>
<evidence type="ECO:0000256" key="2">
    <source>
        <dbReference type="ARBA" id="ARBA00022679"/>
    </source>
</evidence>
<dbReference type="GO" id="GO:0032259">
    <property type="term" value="P:methylation"/>
    <property type="evidence" value="ECO:0007669"/>
    <property type="project" value="UniProtKB-KW"/>
</dbReference>
<proteinExistence type="predicted"/>
<evidence type="ECO:0000313" key="5">
    <source>
        <dbReference type="Proteomes" id="UP000272051"/>
    </source>
</evidence>
<dbReference type="PANTHER" id="PTHR13610:SF11">
    <property type="entry name" value="METHYLTRANSFERASE DOMAIN-CONTAINING PROTEIN"/>
    <property type="match status" value="1"/>
</dbReference>
<evidence type="ECO:0000313" key="4">
    <source>
        <dbReference type="EMBL" id="RLE52205.1"/>
    </source>
</evidence>
<evidence type="ECO:0000256" key="1">
    <source>
        <dbReference type="ARBA" id="ARBA00022603"/>
    </source>
</evidence>
<dbReference type="AlphaFoldDB" id="A0A497EYA9"/>
<dbReference type="Gene3D" id="3.40.50.150">
    <property type="entry name" value="Vaccinia Virus protein VP39"/>
    <property type="match status" value="1"/>
</dbReference>
<comment type="caution">
    <text evidence="4">The sequence shown here is derived from an EMBL/GenBank/DDBJ whole genome shotgun (WGS) entry which is preliminary data.</text>
</comment>
<dbReference type="GO" id="GO:0016279">
    <property type="term" value="F:protein-lysine N-methyltransferase activity"/>
    <property type="evidence" value="ECO:0007669"/>
    <property type="project" value="InterPro"/>
</dbReference>
<dbReference type="InterPro" id="IPR029063">
    <property type="entry name" value="SAM-dependent_MTases_sf"/>
</dbReference>
<reference evidence="4 5" key="1">
    <citation type="submission" date="2018-06" db="EMBL/GenBank/DDBJ databases">
        <title>Extensive metabolic versatility and redundancy in microbially diverse, dynamic hydrothermal sediments.</title>
        <authorList>
            <person name="Dombrowski N."/>
            <person name="Teske A."/>
            <person name="Baker B.J."/>
        </authorList>
    </citation>
    <scope>NUCLEOTIDE SEQUENCE [LARGE SCALE GENOMIC DNA]</scope>
    <source>
        <strain evidence="4">B34_G17</strain>
    </source>
</reference>
<dbReference type="SUPFAM" id="SSF53335">
    <property type="entry name" value="S-adenosyl-L-methionine-dependent methyltransferases"/>
    <property type="match status" value="1"/>
</dbReference>